<keyword evidence="4" id="KW-1185">Reference proteome</keyword>
<name>A0A8J2KEZ8_9HEXA</name>
<gene>
    <name evidence="3" type="ORF">AFUS01_LOCUS14212</name>
</gene>
<protein>
    <recommendedName>
        <fullName evidence="2">DUF4806 domain-containing protein</fullName>
    </recommendedName>
</protein>
<accession>A0A8J2KEZ8</accession>
<feature type="non-terminal residue" evidence="3">
    <location>
        <position position="1"/>
    </location>
</feature>
<dbReference type="PANTHER" id="PTHR34153">
    <property type="entry name" value="SI:CH211-262H13.3-RELATED-RELATED"/>
    <property type="match status" value="1"/>
</dbReference>
<feature type="domain" description="DUF4806" evidence="2">
    <location>
        <begin position="51"/>
        <end position="115"/>
    </location>
</feature>
<evidence type="ECO:0000313" key="4">
    <source>
        <dbReference type="Proteomes" id="UP000708208"/>
    </source>
</evidence>
<feature type="region of interest" description="Disordered" evidence="1">
    <location>
        <begin position="153"/>
        <end position="187"/>
    </location>
</feature>
<dbReference type="AlphaFoldDB" id="A0A8J2KEZ8"/>
<proteinExistence type="predicted"/>
<dbReference type="PANTHER" id="PTHR34153:SF2">
    <property type="entry name" value="SI:CH211-262H13.3-RELATED"/>
    <property type="match status" value="1"/>
</dbReference>
<comment type="caution">
    <text evidence="3">The sequence shown here is derived from an EMBL/GenBank/DDBJ whole genome shotgun (WGS) entry which is preliminary data.</text>
</comment>
<dbReference type="Pfam" id="PF16064">
    <property type="entry name" value="DUF4806"/>
    <property type="match status" value="1"/>
</dbReference>
<reference evidence="3" key="1">
    <citation type="submission" date="2021-06" db="EMBL/GenBank/DDBJ databases">
        <authorList>
            <person name="Hodson N. C."/>
            <person name="Mongue J. A."/>
            <person name="Jaron S. K."/>
        </authorList>
    </citation>
    <scope>NUCLEOTIDE SEQUENCE</scope>
</reference>
<dbReference type="EMBL" id="CAJVCH010119239">
    <property type="protein sequence ID" value="CAG7725245.1"/>
    <property type="molecule type" value="Genomic_DNA"/>
</dbReference>
<dbReference type="Proteomes" id="UP000708208">
    <property type="component" value="Unassembled WGS sequence"/>
</dbReference>
<feature type="compositionally biased region" description="Acidic residues" evidence="1">
    <location>
        <begin position="170"/>
        <end position="180"/>
    </location>
</feature>
<organism evidence="3 4">
    <name type="scientific">Allacma fusca</name>
    <dbReference type="NCBI Taxonomy" id="39272"/>
    <lineage>
        <taxon>Eukaryota</taxon>
        <taxon>Metazoa</taxon>
        <taxon>Ecdysozoa</taxon>
        <taxon>Arthropoda</taxon>
        <taxon>Hexapoda</taxon>
        <taxon>Collembola</taxon>
        <taxon>Symphypleona</taxon>
        <taxon>Sminthuridae</taxon>
        <taxon>Allacma</taxon>
    </lineage>
</organism>
<evidence type="ECO:0000256" key="1">
    <source>
        <dbReference type="SAM" id="MobiDB-lite"/>
    </source>
</evidence>
<evidence type="ECO:0000259" key="2">
    <source>
        <dbReference type="Pfam" id="PF16064"/>
    </source>
</evidence>
<dbReference type="InterPro" id="IPR032071">
    <property type="entry name" value="DUF4806"/>
</dbReference>
<dbReference type="OrthoDB" id="6278526at2759"/>
<evidence type="ECO:0000313" key="3">
    <source>
        <dbReference type="EMBL" id="CAG7725245.1"/>
    </source>
</evidence>
<sequence>CKDPGDDWETLLITNCFGPYDTLLQARERLKKKLENLDAVTTDADAPLAAFQELEQNIITKVEVYNELANKLDWVGGNDVRDCTFNTMSKLMSDEVASVVNWKGRNNKMAFGSMETSSVVTNCVHFFFGKKKGTMVKVQSAIKDWLKAAPTRLKNTTAGRNGTGTGEEINQSDEDSEDEHIESPSSS</sequence>